<name>A0A7G2F4W7_ARATH</name>
<feature type="transmembrane region" description="Helical" evidence="13">
    <location>
        <begin position="906"/>
        <end position="928"/>
    </location>
</feature>
<evidence type="ECO:0000256" key="10">
    <source>
        <dbReference type="ARBA" id="ARBA00060879"/>
    </source>
</evidence>
<dbReference type="Gene3D" id="3.90.550.10">
    <property type="entry name" value="Spore Coat Polysaccharide Biosynthesis Protein SpsA, Chain A"/>
    <property type="match status" value="2"/>
</dbReference>
<reference evidence="15 16" key="1">
    <citation type="submission" date="2020-09" db="EMBL/GenBank/DDBJ databases">
        <authorList>
            <person name="Ashkenazy H."/>
        </authorList>
    </citation>
    <scope>NUCLEOTIDE SEQUENCE [LARGE SCALE GENOMIC DNA]</scope>
    <source>
        <strain evidence="16">cv. Cdm-0</strain>
    </source>
</reference>
<comment type="similarity">
    <text evidence="10">Belongs to the glycosyltransferase 2 family. Plant cellulose synthase-like A subfamily.</text>
</comment>
<comment type="catalytic activity">
    <reaction evidence="9">
        <text>GDP-mannose + (glucomannan)n = GDP + (glucomannan)n+1.</text>
        <dbReference type="EC" id="2.4.1.32"/>
    </reaction>
</comment>
<evidence type="ECO:0000256" key="3">
    <source>
        <dbReference type="ARBA" id="ARBA00022679"/>
    </source>
</evidence>
<dbReference type="GO" id="GO:0051753">
    <property type="term" value="F:mannan synthase activity"/>
    <property type="evidence" value="ECO:0007669"/>
    <property type="project" value="UniProtKB-ARBA"/>
</dbReference>
<proteinExistence type="inferred from homology"/>
<feature type="transmembrane region" description="Helical" evidence="13">
    <location>
        <begin position="828"/>
        <end position="850"/>
    </location>
</feature>
<evidence type="ECO:0000256" key="5">
    <source>
        <dbReference type="ARBA" id="ARBA00022989"/>
    </source>
</evidence>
<dbReference type="SUPFAM" id="SSF53448">
    <property type="entry name" value="Nucleotide-diphospho-sugar transferases"/>
    <property type="match status" value="2"/>
</dbReference>
<protein>
    <recommendedName>
        <fullName evidence="11">glucomannan 4-beta-mannosyltransferase</fullName>
        <ecNumber evidence="11">2.4.1.32</ecNumber>
    </recommendedName>
    <alternativeName>
        <fullName evidence="12">Glucomannan synthase</fullName>
    </alternativeName>
</protein>
<sequence>MSLFLKPFLFLYDTTLSLLLLLFNGWSLEDTAAAQKRREADKNAAETEWIQLQYLWTKTRSVVLLPVFKGLVVMCLVLSIIVFFESFYMNFVILFVKLFKRKPHKVYKWEAMQEDVEVGPDNYPMVLIQIPMYNEKEVFQLSIAAICSLVWPSSRLVVQVVDDSTDPAVREGVDVEIAKWQSQGINIRCERRDNRNGYKAGAMKEALTQSYVKQCDFVAVFDADFQPEPDYLIRAVPFLVHNPDVALVQARWIFVNANKCLMTRMQEMSLNYHFKVEQESGSTRHAFFGFNGTAGVWRISAMEAAGGWKSRTTVEDMDLAVRVGLHGWKFVYLNDLTVRNELPSKFKAYRFQQHRWSCGPANLFRKMTMEIIFNKRVSIWKKFYVIYSFFFVRKVAVHFLTFFFYCIIVPTSVFFPEIHIPSWSTIYVPSLISIFHTLATPRSFYLVIFWVLFENVMAMHRTKGTCIGLLEGGRVNEWVVTEKLGDALKTYNEKQLFQPLETENANAMTAVMERGLKTQRRPEHKNAYATMMYMGTPRDYEFYVATRVLIRSLKSLHVDADIVVIASLDVPINWIHALEEEDGAKVVRVENLENPYKKQTNFDNRFKLSLNKLYAWSLSDYDRVVMLDVDNLFLKNTDELFQCGQFCAVFINPCIFHTGLFVLQPSMEVFRDMLHELEVKRDNPDGADQGFLVSYFSDLLNQPLFRPPPDNRTALKGHFRLPLGYQMDASYYYLKLRWNVPCGPNSVITFPGAVWLKPWYWWSWPVLPLGLSWHHQRRYTISYSAEMPWVLTQAVFYLGIILVTRLARPNMTKLCYRRSDKNLSMIQTAFKFVALLFILSAYIIPFFIIPQTIHPLIGWSLYLTGSFALSTIPINAFLLPILPVITPWLGIFGTLLVMAFPSYPDGVVRALSVFGYAFCCAPFLWVSFVKITSHLQIMIDKEVLFPRLGESGVTSGLSKLY</sequence>
<evidence type="ECO:0000256" key="1">
    <source>
        <dbReference type="ARBA" id="ARBA00004653"/>
    </source>
</evidence>
<keyword evidence="3" id="KW-0808">Transferase</keyword>
<feature type="transmembrane region" description="Helical" evidence="13">
    <location>
        <begin position="787"/>
        <end position="807"/>
    </location>
</feature>
<accession>A0A7G2F4W7</accession>
<keyword evidence="2" id="KW-0328">Glycosyltransferase</keyword>
<evidence type="ECO:0000256" key="9">
    <source>
        <dbReference type="ARBA" id="ARBA00051800"/>
    </source>
</evidence>
<evidence type="ECO:0000256" key="11">
    <source>
        <dbReference type="ARBA" id="ARBA00066505"/>
    </source>
</evidence>
<dbReference type="Pfam" id="PF13632">
    <property type="entry name" value="Glyco_trans_2_3"/>
    <property type="match status" value="1"/>
</dbReference>
<dbReference type="InterPro" id="IPR001173">
    <property type="entry name" value="Glyco_trans_2-like"/>
</dbReference>
<evidence type="ECO:0000256" key="4">
    <source>
        <dbReference type="ARBA" id="ARBA00022692"/>
    </source>
</evidence>
<evidence type="ECO:0000256" key="6">
    <source>
        <dbReference type="ARBA" id="ARBA00023034"/>
    </source>
</evidence>
<dbReference type="InterPro" id="IPR029044">
    <property type="entry name" value="Nucleotide-diphossugar_trans"/>
</dbReference>
<comment type="subcellular location">
    <subcellularLocation>
        <location evidence="1">Golgi apparatus membrane</location>
        <topology evidence="1">Multi-pass membrane protein</topology>
    </subcellularLocation>
</comment>
<evidence type="ECO:0000256" key="13">
    <source>
        <dbReference type="SAM" id="Phobius"/>
    </source>
</evidence>
<feature type="transmembrane region" description="Helical" evidence="13">
    <location>
        <begin position="881"/>
        <end position="900"/>
    </location>
</feature>
<keyword evidence="4 13" id="KW-0812">Transmembrane</keyword>
<feature type="transmembrane region" description="Helical" evidence="13">
    <location>
        <begin position="71"/>
        <end position="96"/>
    </location>
</feature>
<dbReference type="GO" id="GO:0000139">
    <property type="term" value="C:Golgi membrane"/>
    <property type="evidence" value="ECO:0007669"/>
    <property type="project" value="UniProtKB-SubCell"/>
</dbReference>
<evidence type="ECO:0000256" key="2">
    <source>
        <dbReference type="ARBA" id="ARBA00022676"/>
    </source>
</evidence>
<feature type="transmembrane region" description="Helical" evidence="13">
    <location>
        <begin position="384"/>
        <end position="410"/>
    </location>
</feature>
<keyword evidence="6" id="KW-0333">Golgi apparatus</keyword>
<dbReference type="PANTHER" id="PTHR32044">
    <property type="entry name" value="GLUCOMANNAN 4-BETA-MANNOSYLTRANSFERASE 9"/>
    <property type="match status" value="1"/>
</dbReference>
<keyword evidence="5 13" id="KW-1133">Transmembrane helix</keyword>
<dbReference type="EC" id="2.4.1.32" evidence="11"/>
<feature type="transmembrane region" description="Helical" evidence="13">
    <location>
        <begin position="430"/>
        <end position="453"/>
    </location>
</feature>
<dbReference type="FunFam" id="3.90.550.10:FF:000015">
    <property type="entry name" value="Glucomannan 4-beta-mannosyltransferase 9"/>
    <property type="match status" value="1"/>
</dbReference>
<evidence type="ECO:0000256" key="8">
    <source>
        <dbReference type="ARBA" id="ARBA00023316"/>
    </source>
</evidence>
<evidence type="ECO:0000256" key="12">
    <source>
        <dbReference type="ARBA" id="ARBA00076024"/>
    </source>
</evidence>
<evidence type="ECO:0000259" key="14">
    <source>
        <dbReference type="Pfam" id="PF13632"/>
    </source>
</evidence>
<dbReference type="CDD" id="cd02537">
    <property type="entry name" value="GT8_Glycogenin"/>
    <property type="match status" value="1"/>
</dbReference>
<evidence type="ECO:0000313" key="15">
    <source>
        <dbReference type="EMBL" id="CAD5328140.1"/>
    </source>
</evidence>
<dbReference type="EMBL" id="LR881469">
    <property type="protein sequence ID" value="CAD5328140.1"/>
    <property type="molecule type" value="Genomic_DNA"/>
</dbReference>
<keyword evidence="7 13" id="KW-0472">Membrane</keyword>
<feature type="transmembrane region" description="Helical" evidence="13">
    <location>
        <begin position="856"/>
        <end position="874"/>
    </location>
</feature>
<feature type="transmembrane region" description="Helical" evidence="13">
    <location>
        <begin position="7"/>
        <end position="26"/>
    </location>
</feature>
<evidence type="ECO:0000313" key="16">
    <source>
        <dbReference type="Proteomes" id="UP000516314"/>
    </source>
</evidence>
<evidence type="ECO:0000256" key="7">
    <source>
        <dbReference type="ARBA" id="ARBA00023136"/>
    </source>
</evidence>
<keyword evidence="8" id="KW-0961">Cell wall biogenesis/degradation</keyword>
<dbReference type="AlphaFoldDB" id="A0A7G2F4W7"/>
<dbReference type="PANTHER" id="PTHR32044:SF73">
    <property type="entry name" value="GLUCOMANNAN 4-BETA-MANNOSYLTRANSFERASE 1-RELATED"/>
    <property type="match status" value="1"/>
</dbReference>
<gene>
    <name evidence="15" type="ORF">AT9943_LOCUS15808</name>
</gene>
<dbReference type="GO" id="GO:0047259">
    <property type="term" value="F:glucomannan 4-beta-mannosyltransferase activity"/>
    <property type="evidence" value="ECO:0007669"/>
    <property type="project" value="UniProtKB-EC"/>
</dbReference>
<feature type="domain" description="Glycosyltransferase 2-like" evidence="14">
    <location>
        <begin position="218"/>
        <end position="415"/>
    </location>
</feature>
<dbReference type="Proteomes" id="UP000516314">
    <property type="component" value="Chromosome 4"/>
</dbReference>
<dbReference type="GO" id="GO:0071555">
    <property type="term" value="P:cell wall organization"/>
    <property type="evidence" value="ECO:0007669"/>
    <property type="project" value="UniProtKB-KW"/>
</dbReference>
<organism evidence="15 16">
    <name type="scientific">Arabidopsis thaliana</name>
    <name type="common">Mouse-ear cress</name>
    <dbReference type="NCBI Taxonomy" id="3702"/>
    <lineage>
        <taxon>Eukaryota</taxon>
        <taxon>Viridiplantae</taxon>
        <taxon>Streptophyta</taxon>
        <taxon>Embryophyta</taxon>
        <taxon>Tracheophyta</taxon>
        <taxon>Spermatophyta</taxon>
        <taxon>Magnoliopsida</taxon>
        <taxon>eudicotyledons</taxon>
        <taxon>Gunneridae</taxon>
        <taxon>Pentapetalae</taxon>
        <taxon>rosids</taxon>
        <taxon>malvids</taxon>
        <taxon>Brassicales</taxon>
        <taxon>Brassicaceae</taxon>
        <taxon>Camelineae</taxon>
        <taxon>Arabidopsis</taxon>
    </lineage>
</organism>